<dbReference type="InterPro" id="IPR050266">
    <property type="entry name" value="AB_hydrolase_sf"/>
</dbReference>
<reference evidence="2" key="1">
    <citation type="submission" date="2020-04" db="EMBL/GenBank/DDBJ databases">
        <authorList>
            <person name="Alioto T."/>
            <person name="Alioto T."/>
            <person name="Gomez Garrido J."/>
        </authorList>
    </citation>
    <scope>NUCLEOTIDE SEQUENCE</scope>
    <source>
        <strain evidence="2">A484AB</strain>
    </source>
</reference>
<evidence type="ECO:0000313" key="2">
    <source>
        <dbReference type="EMBL" id="CAB4002632.1"/>
    </source>
</evidence>
<keyword evidence="3" id="KW-1185">Reference proteome</keyword>
<dbReference type="InterPro" id="IPR000639">
    <property type="entry name" value="Epox_hydrolase-like"/>
</dbReference>
<comment type="caution">
    <text evidence="2">The sequence shown here is derived from an EMBL/GenBank/DDBJ whole genome shotgun (WGS) entry which is preliminary data.</text>
</comment>
<dbReference type="GO" id="GO:0047372">
    <property type="term" value="F:monoacylglycerol lipase activity"/>
    <property type="evidence" value="ECO:0007669"/>
    <property type="project" value="TreeGrafter"/>
</dbReference>
<dbReference type="Proteomes" id="UP001152795">
    <property type="component" value="Unassembled WGS sequence"/>
</dbReference>
<dbReference type="InterPro" id="IPR000073">
    <property type="entry name" value="AB_hydrolase_1"/>
</dbReference>
<accession>A0A6S7I8Z2</accession>
<dbReference type="PANTHER" id="PTHR43798:SF33">
    <property type="entry name" value="HYDROLASE, PUTATIVE (AFU_ORTHOLOGUE AFUA_2G14860)-RELATED"/>
    <property type="match status" value="1"/>
</dbReference>
<evidence type="ECO:0000259" key="1">
    <source>
        <dbReference type="Pfam" id="PF00561"/>
    </source>
</evidence>
<dbReference type="SUPFAM" id="SSF53474">
    <property type="entry name" value="alpha/beta-Hydrolases"/>
    <property type="match status" value="1"/>
</dbReference>
<dbReference type="GO" id="GO:0046464">
    <property type="term" value="P:acylglycerol catabolic process"/>
    <property type="evidence" value="ECO:0007669"/>
    <property type="project" value="TreeGrafter"/>
</dbReference>
<feature type="domain" description="AB hydrolase-1" evidence="1">
    <location>
        <begin position="62"/>
        <end position="309"/>
    </location>
</feature>
<sequence>MGSVLSLTVQCHTSLRHVVSHARGESSPLSAEEWFAKCSQIQVLDSTMSYYDSAPQDETSEVVIFLHGNPTYSYIWRNIIPHIEGEYRCLAPDLIGMGASGRLPECSYRFLDHYKYIEAWIDAMKLPSKITIVCHDWGSGLAFHWCHMHADRVKALIHTESVVMPATSWKQWPIMPKIIFQSLRTKPGEKMVLKRNFFIERLIPANTLRKLHRVEMEAYRKPFLEKGESRRPMLTWPKEIPFESEGPYDVLKIVQDYGRFMKQSEGIPKLFIEADPGVFSKAISETAKSWPNTRTVKVKGLHYIQEDSPVEIGQAIAEFLKQVYHS</sequence>
<dbReference type="OrthoDB" id="408373at2759"/>
<gene>
    <name evidence="2" type="ORF">PACLA_8A000149</name>
</gene>
<dbReference type="EMBL" id="CACRXK020004404">
    <property type="protein sequence ID" value="CAB4002632.1"/>
    <property type="molecule type" value="Genomic_DNA"/>
</dbReference>
<name>A0A6S7I8Z2_PARCT</name>
<proteinExistence type="predicted"/>
<dbReference type="InterPro" id="IPR029058">
    <property type="entry name" value="AB_hydrolase_fold"/>
</dbReference>
<dbReference type="AlphaFoldDB" id="A0A6S7I8Z2"/>
<dbReference type="GO" id="GO:0016020">
    <property type="term" value="C:membrane"/>
    <property type="evidence" value="ECO:0007669"/>
    <property type="project" value="TreeGrafter"/>
</dbReference>
<dbReference type="Pfam" id="PF00561">
    <property type="entry name" value="Abhydrolase_1"/>
    <property type="match status" value="1"/>
</dbReference>
<dbReference type="Gene3D" id="3.40.50.1820">
    <property type="entry name" value="alpha/beta hydrolase"/>
    <property type="match status" value="1"/>
</dbReference>
<dbReference type="PANTHER" id="PTHR43798">
    <property type="entry name" value="MONOACYLGLYCEROL LIPASE"/>
    <property type="match status" value="1"/>
</dbReference>
<evidence type="ECO:0000313" key="3">
    <source>
        <dbReference type="Proteomes" id="UP001152795"/>
    </source>
</evidence>
<dbReference type="NCBIfam" id="NF002938">
    <property type="entry name" value="PRK03592.1"/>
    <property type="match status" value="1"/>
</dbReference>
<organism evidence="2 3">
    <name type="scientific">Paramuricea clavata</name>
    <name type="common">Red gorgonian</name>
    <name type="synonym">Violescent sea-whip</name>
    <dbReference type="NCBI Taxonomy" id="317549"/>
    <lineage>
        <taxon>Eukaryota</taxon>
        <taxon>Metazoa</taxon>
        <taxon>Cnidaria</taxon>
        <taxon>Anthozoa</taxon>
        <taxon>Octocorallia</taxon>
        <taxon>Malacalcyonacea</taxon>
        <taxon>Plexauridae</taxon>
        <taxon>Paramuricea</taxon>
    </lineage>
</organism>
<dbReference type="PRINTS" id="PR00412">
    <property type="entry name" value="EPOXHYDRLASE"/>
</dbReference>
<protein>
    <submittedName>
        <fullName evidence="2">Renilla-luciferin 2-monooxygenase</fullName>
    </submittedName>
</protein>